<name>A0ABQ8IRU7_DERPT</name>
<dbReference type="Proteomes" id="UP000887458">
    <property type="component" value="Unassembled WGS sequence"/>
</dbReference>
<accession>A0ABQ8IRU7</accession>
<evidence type="ECO:0000313" key="2">
    <source>
        <dbReference type="Proteomes" id="UP000887458"/>
    </source>
</evidence>
<dbReference type="EMBL" id="NJHN03000123">
    <property type="protein sequence ID" value="KAH9413044.1"/>
    <property type="molecule type" value="Genomic_DNA"/>
</dbReference>
<keyword evidence="2" id="KW-1185">Reference proteome</keyword>
<evidence type="ECO:0000313" key="1">
    <source>
        <dbReference type="EMBL" id="KAH9413044.1"/>
    </source>
</evidence>
<comment type="caution">
    <text evidence="1">The sequence shown here is derived from an EMBL/GenBank/DDBJ whole genome shotgun (WGS) entry which is preliminary data.</text>
</comment>
<organism evidence="1 2">
    <name type="scientific">Dermatophagoides pteronyssinus</name>
    <name type="common">European house dust mite</name>
    <dbReference type="NCBI Taxonomy" id="6956"/>
    <lineage>
        <taxon>Eukaryota</taxon>
        <taxon>Metazoa</taxon>
        <taxon>Ecdysozoa</taxon>
        <taxon>Arthropoda</taxon>
        <taxon>Chelicerata</taxon>
        <taxon>Arachnida</taxon>
        <taxon>Acari</taxon>
        <taxon>Acariformes</taxon>
        <taxon>Sarcoptiformes</taxon>
        <taxon>Astigmata</taxon>
        <taxon>Psoroptidia</taxon>
        <taxon>Analgoidea</taxon>
        <taxon>Pyroglyphidae</taxon>
        <taxon>Dermatophagoidinae</taxon>
        <taxon>Dermatophagoides</taxon>
    </lineage>
</organism>
<reference evidence="1 2" key="2">
    <citation type="journal article" date="2022" name="Mol. Biol. Evol.">
        <title>Comparative Genomics Reveals Insights into the Divergent Evolution of Astigmatic Mites and Household Pest Adaptations.</title>
        <authorList>
            <person name="Xiong Q."/>
            <person name="Wan A.T."/>
            <person name="Liu X."/>
            <person name="Fung C.S."/>
            <person name="Xiao X."/>
            <person name="Malainual N."/>
            <person name="Hou J."/>
            <person name="Wang L."/>
            <person name="Wang M."/>
            <person name="Yang K.Y."/>
            <person name="Cui Y."/>
            <person name="Leung E.L."/>
            <person name="Nong W."/>
            <person name="Shin S.K."/>
            <person name="Au S.W."/>
            <person name="Jeong K.Y."/>
            <person name="Chew F.T."/>
            <person name="Hui J.H."/>
            <person name="Leung T.F."/>
            <person name="Tungtrongchitr A."/>
            <person name="Zhong N."/>
            <person name="Liu Z."/>
            <person name="Tsui S.K."/>
        </authorList>
    </citation>
    <scope>NUCLEOTIDE SEQUENCE [LARGE SCALE GENOMIC DNA]</scope>
    <source>
        <strain evidence="1">Derp</strain>
    </source>
</reference>
<proteinExistence type="predicted"/>
<sequence>MSEMIEAASQSSSLSTSTNSLNNRFWITVDDSKNFSSLFCSTKLSIERKDEINKNKINRSLTSNIEQQQQIERRVHWNPFLVQLLRSSSPLNNLRYAVTFK</sequence>
<gene>
    <name evidence="1" type="ORF">DERP_006729</name>
</gene>
<reference evidence="1 2" key="1">
    <citation type="journal article" date="2018" name="J. Allergy Clin. Immunol.">
        <title>High-quality assembly of Dermatophagoides pteronyssinus genome and transcriptome reveals a wide range of novel allergens.</title>
        <authorList>
            <person name="Liu X.Y."/>
            <person name="Yang K.Y."/>
            <person name="Wang M.Q."/>
            <person name="Kwok J.S."/>
            <person name="Zeng X."/>
            <person name="Yang Z."/>
            <person name="Xiao X.J."/>
            <person name="Lau C.P."/>
            <person name="Li Y."/>
            <person name="Huang Z.M."/>
            <person name="Ba J.G."/>
            <person name="Yim A.K."/>
            <person name="Ouyang C.Y."/>
            <person name="Ngai S.M."/>
            <person name="Chan T.F."/>
            <person name="Leung E.L."/>
            <person name="Liu L."/>
            <person name="Liu Z.G."/>
            <person name="Tsui S.K."/>
        </authorList>
    </citation>
    <scope>NUCLEOTIDE SEQUENCE [LARGE SCALE GENOMIC DNA]</scope>
    <source>
        <strain evidence="1">Derp</strain>
    </source>
</reference>
<protein>
    <submittedName>
        <fullName evidence="1">Uncharacterized protein</fullName>
    </submittedName>
</protein>